<keyword evidence="1" id="KW-0805">Transcription regulation</keyword>
<evidence type="ECO:0000313" key="5">
    <source>
        <dbReference type="EMBL" id="MCL1629828.1"/>
    </source>
</evidence>
<gene>
    <name evidence="5" type="ORF">M3N55_13905</name>
</gene>
<dbReference type="InterPro" id="IPR036388">
    <property type="entry name" value="WH-like_DNA-bd_sf"/>
</dbReference>
<dbReference type="Pfam" id="PF00392">
    <property type="entry name" value="GntR"/>
    <property type="match status" value="1"/>
</dbReference>
<dbReference type="RefSeq" id="WP_249060094.1">
    <property type="nucleotide sequence ID" value="NZ_JALZWP010000017.1"/>
</dbReference>
<dbReference type="SMART" id="SM00345">
    <property type="entry name" value="HTH_GNTR"/>
    <property type="match status" value="1"/>
</dbReference>
<dbReference type="InterPro" id="IPR050679">
    <property type="entry name" value="Bact_HTH_transcr_reg"/>
</dbReference>
<dbReference type="PROSITE" id="PS50949">
    <property type="entry name" value="HTH_GNTR"/>
    <property type="match status" value="1"/>
</dbReference>
<evidence type="ECO:0000256" key="3">
    <source>
        <dbReference type="ARBA" id="ARBA00023163"/>
    </source>
</evidence>
<comment type="caution">
    <text evidence="5">The sequence shown here is derived from an EMBL/GenBank/DDBJ whole genome shotgun (WGS) entry which is preliminary data.</text>
</comment>
<evidence type="ECO:0000256" key="1">
    <source>
        <dbReference type="ARBA" id="ARBA00023015"/>
    </source>
</evidence>
<sequence length="248" mass="27403">MKSFRSEVSMSLRPVSQPLHQQLRDLMLGRIESGEWSPGTFLPSETRLAEEYGVAVGTLRKALLDMAAEGLVQRRQGKGTVVSSHDSDAVLFRFFNLRRADGTTFHPESRVLDRARRMTTPAEAVALGLATVSDVVCITRVRDGDGVPLIYERIMLDAARFGSLLTAPDPLPNTLYQLYQTEFGASVFRAVEKITACAANADCARELGLELGTPILRVHRVAVDYNGAPLELRISYINTKAMHYHAEV</sequence>
<dbReference type="InterPro" id="IPR011663">
    <property type="entry name" value="UTRA"/>
</dbReference>
<dbReference type="InterPro" id="IPR000524">
    <property type="entry name" value="Tscrpt_reg_HTH_GntR"/>
</dbReference>
<dbReference type="PANTHER" id="PTHR44846">
    <property type="entry name" value="MANNOSYL-D-GLYCERATE TRANSPORT/METABOLISM SYSTEM REPRESSOR MNGR-RELATED"/>
    <property type="match status" value="1"/>
</dbReference>
<name>A0ABT0M597_9RHOB</name>
<dbReference type="InterPro" id="IPR036390">
    <property type="entry name" value="WH_DNA-bd_sf"/>
</dbReference>
<keyword evidence="6" id="KW-1185">Reference proteome</keyword>
<dbReference type="EMBL" id="JALZWP010000017">
    <property type="protein sequence ID" value="MCL1629828.1"/>
    <property type="molecule type" value="Genomic_DNA"/>
</dbReference>
<feature type="domain" description="HTH gntR-type" evidence="4">
    <location>
        <begin position="17"/>
        <end position="85"/>
    </location>
</feature>
<protein>
    <submittedName>
        <fullName evidence="5">GntR family transcriptional regulator</fullName>
    </submittedName>
</protein>
<dbReference type="CDD" id="cd07377">
    <property type="entry name" value="WHTH_GntR"/>
    <property type="match status" value="1"/>
</dbReference>
<dbReference type="Gene3D" id="3.40.1410.10">
    <property type="entry name" value="Chorismate lyase-like"/>
    <property type="match status" value="1"/>
</dbReference>
<dbReference type="Proteomes" id="UP001202550">
    <property type="component" value="Unassembled WGS sequence"/>
</dbReference>
<dbReference type="InterPro" id="IPR028978">
    <property type="entry name" value="Chorismate_lyase_/UTRA_dom_sf"/>
</dbReference>
<dbReference type="PANTHER" id="PTHR44846:SF1">
    <property type="entry name" value="MANNOSYL-D-GLYCERATE TRANSPORT_METABOLISM SYSTEM REPRESSOR MNGR-RELATED"/>
    <property type="match status" value="1"/>
</dbReference>
<keyword evidence="2" id="KW-0238">DNA-binding</keyword>
<accession>A0ABT0M597</accession>
<organism evidence="5 6">
    <name type="scientific">Roseinatronobacter domitianus</name>
    <dbReference type="NCBI Taxonomy" id="2940293"/>
    <lineage>
        <taxon>Bacteria</taxon>
        <taxon>Pseudomonadati</taxon>
        <taxon>Pseudomonadota</taxon>
        <taxon>Alphaproteobacteria</taxon>
        <taxon>Rhodobacterales</taxon>
        <taxon>Paracoccaceae</taxon>
        <taxon>Roseinatronobacter</taxon>
    </lineage>
</organism>
<proteinExistence type="predicted"/>
<dbReference type="Pfam" id="PF07702">
    <property type="entry name" value="UTRA"/>
    <property type="match status" value="1"/>
</dbReference>
<dbReference type="PRINTS" id="PR00035">
    <property type="entry name" value="HTHGNTR"/>
</dbReference>
<dbReference type="SUPFAM" id="SSF46785">
    <property type="entry name" value="Winged helix' DNA-binding domain"/>
    <property type="match status" value="1"/>
</dbReference>
<keyword evidence="3" id="KW-0804">Transcription</keyword>
<evidence type="ECO:0000313" key="6">
    <source>
        <dbReference type="Proteomes" id="UP001202550"/>
    </source>
</evidence>
<evidence type="ECO:0000259" key="4">
    <source>
        <dbReference type="PROSITE" id="PS50949"/>
    </source>
</evidence>
<reference evidence="5 6" key="1">
    <citation type="submission" date="2022-05" db="EMBL/GenBank/DDBJ databases">
        <title>Seasonal and diel survey of microbial diversity of the Tyrrhenian coast.</title>
        <authorList>
            <person name="Gattoni G."/>
            <person name="Corral P."/>
        </authorList>
    </citation>
    <scope>NUCLEOTIDE SEQUENCE [LARGE SCALE GENOMIC DNA]</scope>
    <source>
        <strain evidence="5 6">V10</strain>
    </source>
</reference>
<dbReference type="SUPFAM" id="SSF64288">
    <property type="entry name" value="Chorismate lyase-like"/>
    <property type="match status" value="1"/>
</dbReference>
<evidence type="ECO:0000256" key="2">
    <source>
        <dbReference type="ARBA" id="ARBA00023125"/>
    </source>
</evidence>
<dbReference type="SMART" id="SM00866">
    <property type="entry name" value="UTRA"/>
    <property type="match status" value="1"/>
</dbReference>
<dbReference type="Gene3D" id="1.10.10.10">
    <property type="entry name" value="Winged helix-like DNA-binding domain superfamily/Winged helix DNA-binding domain"/>
    <property type="match status" value="1"/>
</dbReference>